<evidence type="ECO:0000313" key="3">
    <source>
        <dbReference type="Proteomes" id="UP000243686"/>
    </source>
</evidence>
<feature type="non-terminal residue" evidence="2">
    <location>
        <position position="1"/>
    </location>
</feature>
<gene>
    <name evidence="2" type="ORF">X801_02262</name>
</gene>
<keyword evidence="3" id="KW-1185">Reference proteome</keyword>
<accession>A0A1S8X596</accession>
<sequence>FNLAYIFLLLHGVGFLLPWNVFINAKEYYVDYKFNTTLSYDADYRINFMSYLGFAAHFPSLCFSAWNTFYQSGTRDKKIEQSPLTLKVI</sequence>
<keyword evidence="1" id="KW-0812">Transmembrane</keyword>
<evidence type="ECO:0000313" key="2">
    <source>
        <dbReference type="EMBL" id="OON21836.1"/>
    </source>
</evidence>
<keyword evidence="1" id="KW-1133">Transmembrane helix</keyword>
<dbReference type="Proteomes" id="UP000243686">
    <property type="component" value="Unassembled WGS sequence"/>
</dbReference>
<name>A0A1S8X596_OPIVI</name>
<organism evidence="2 3">
    <name type="scientific">Opisthorchis viverrini</name>
    <name type="common">Southeast Asian liver fluke</name>
    <dbReference type="NCBI Taxonomy" id="6198"/>
    <lineage>
        <taxon>Eukaryota</taxon>
        <taxon>Metazoa</taxon>
        <taxon>Spiralia</taxon>
        <taxon>Lophotrochozoa</taxon>
        <taxon>Platyhelminthes</taxon>
        <taxon>Trematoda</taxon>
        <taxon>Digenea</taxon>
        <taxon>Opisthorchiida</taxon>
        <taxon>Opisthorchiata</taxon>
        <taxon>Opisthorchiidae</taxon>
        <taxon>Opisthorchis</taxon>
    </lineage>
</organism>
<dbReference type="EMBL" id="KV891974">
    <property type="protein sequence ID" value="OON21836.1"/>
    <property type="molecule type" value="Genomic_DNA"/>
</dbReference>
<feature type="non-terminal residue" evidence="2">
    <location>
        <position position="89"/>
    </location>
</feature>
<reference evidence="2 3" key="1">
    <citation type="submission" date="2015-03" db="EMBL/GenBank/DDBJ databases">
        <title>Draft genome of the nematode, Opisthorchis viverrini.</title>
        <authorList>
            <person name="Mitreva M."/>
        </authorList>
    </citation>
    <scope>NUCLEOTIDE SEQUENCE [LARGE SCALE GENOMIC DNA]</scope>
    <source>
        <strain evidence="2">Khon Kaen</strain>
    </source>
</reference>
<evidence type="ECO:0000256" key="1">
    <source>
        <dbReference type="SAM" id="Phobius"/>
    </source>
</evidence>
<proteinExistence type="predicted"/>
<feature type="transmembrane region" description="Helical" evidence="1">
    <location>
        <begin position="49"/>
        <end position="69"/>
    </location>
</feature>
<dbReference type="AlphaFoldDB" id="A0A1S8X596"/>
<protein>
    <submittedName>
        <fullName evidence="2">Uncharacterized protein</fullName>
    </submittedName>
</protein>
<keyword evidence="1" id="KW-0472">Membrane</keyword>